<feature type="region of interest" description="Disordered" evidence="1">
    <location>
        <begin position="83"/>
        <end position="116"/>
    </location>
</feature>
<gene>
    <name evidence="2" type="ORF">VHEMI04821</name>
</gene>
<evidence type="ECO:0000313" key="2">
    <source>
        <dbReference type="EMBL" id="CEJ88787.1"/>
    </source>
</evidence>
<dbReference type="HOGENOM" id="CLU_115926_0_1_1"/>
<proteinExistence type="predicted"/>
<dbReference type="Proteomes" id="UP000039046">
    <property type="component" value="Unassembled WGS sequence"/>
</dbReference>
<dbReference type="EMBL" id="CDHN01000002">
    <property type="protein sequence ID" value="CEJ88787.1"/>
    <property type="molecule type" value="Genomic_DNA"/>
</dbReference>
<feature type="compositionally biased region" description="Pro residues" evidence="1">
    <location>
        <begin position="97"/>
        <end position="107"/>
    </location>
</feature>
<dbReference type="PANTHER" id="PTHR28139">
    <property type="entry name" value="UPF0768 PROTEIN YBL029C-A"/>
    <property type="match status" value="1"/>
</dbReference>
<protein>
    <submittedName>
        <fullName evidence="2">Putative Rhodopsin family protein</fullName>
    </submittedName>
</protein>
<name>A0A0A1SWA8_9HYPO</name>
<sequence length="116" mass="12837">MFFFFVCGEHTFRSDVEGFEGLTVQCFHCGNMAAHVVKSRPFFTVCWIPLIPHTISGYKDVACNICNFHQPLESRQDVLAMANGGNGQMQNQGYQMQPPPQGGPQGPPNGQKPNYG</sequence>
<evidence type="ECO:0000256" key="1">
    <source>
        <dbReference type="SAM" id="MobiDB-lite"/>
    </source>
</evidence>
<dbReference type="PANTHER" id="PTHR28139:SF1">
    <property type="entry name" value="UPF0768 PROTEIN YBL029C-A"/>
    <property type="match status" value="1"/>
</dbReference>
<dbReference type="STRING" id="1531966.A0A0A1SWA8"/>
<accession>A0A0A1SWA8</accession>
<reference evidence="2 3" key="1">
    <citation type="journal article" date="2015" name="Genome Announc.">
        <title>Draft Genome Sequence and Gene Annotation of the Entomopathogenic Fungus Verticillium hemipterigenum.</title>
        <authorList>
            <person name="Horn F."/>
            <person name="Habel A."/>
            <person name="Scharf D.H."/>
            <person name="Dworschak J."/>
            <person name="Brakhage A.A."/>
            <person name="Guthke R."/>
            <person name="Hertweck C."/>
            <person name="Linde J."/>
        </authorList>
    </citation>
    <scope>NUCLEOTIDE SEQUENCE [LARGE SCALE GENOMIC DNA]</scope>
</reference>
<evidence type="ECO:0000313" key="3">
    <source>
        <dbReference type="Proteomes" id="UP000039046"/>
    </source>
</evidence>
<keyword evidence="3" id="KW-1185">Reference proteome</keyword>
<organism evidence="2 3">
    <name type="scientific">[Torrubiella] hemipterigena</name>
    <dbReference type="NCBI Taxonomy" id="1531966"/>
    <lineage>
        <taxon>Eukaryota</taxon>
        <taxon>Fungi</taxon>
        <taxon>Dikarya</taxon>
        <taxon>Ascomycota</taxon>
        <taxon>Pezizomycotina</taxon>
        <taxon>Sordariomycetes</taxon>
        <taxon>Hypocreomycetidae</taxon>
        <taxon>Hypocreales</taxon>
        <taxon>Clavicipitaceae</taxon>
        <taxon>Clavicipitaceae incertae sedis</taxon>
        <taxon>'Torrubiella' clade</taxon>
    </lineage>
</organism>
<dbReference type="AlphaFoldDB" id="A0A0A1SWA8"/>
<dbReference type="OrthoDB" id="5545479at2759"/>